<evidence type="ECO:0000313" key="3">
    <source>
        <dbReference type="EMBL" id="QHS90981.1"/>
    </source>
</evidence>
<evidence type="ECO:0000256" key="2">
    <source>
        <dbReference type="SAM" id="Phobius"/>
    </source>
</evidence>
<accession>A0A6C0BGX8</accession>
<reference evidence="3" key="1">
    <citation type="journal article" date="2020" name="Nature">
        <title>Giant virus diversity and host interactions through global metagenomics.</title>
        <authorList>
            <person name="Schulz F."/>
            <person name="Roux S."/>
            <person name="Paez-Espino D."/>
            <person name="Jungbluth S."/>
            <person name="Walsh D.A."/>
            <person name="Denef V.J."/>
            <person name="McMahon K.D."/>
            <person name="Konstantinidis K.T."/>
            <person name="Eloe-Fadrosh E.A."/>
            <person name="Kyrpides N.C."/>
            <person name="Woyke T."/>
        </authorList>
    </citation>
    <scope>NUCLEOTIDE SEQUENCE</scope>
    <source>
        <strain evidence="3">GVMAG-M-3300013004-44</strain>
    </source>
</reference>
<feature type="transmembrane region" description="Helical" evidence="2">
    <location>
        <begin position="40"/>
        <end position="66"/>
    </location>
</feature>
<keyword evidence="2" id="KW-0812">Transmembrane</keyword>
<organism evidence="3">
    <name type="scientific">viral metagenome</name>
    <dbReference type="NCBI Taxonomy" id="1070528"/>
    <lineage>
        <taxon>unclassified sequences</taxon>
        <taxon>metagenomes</taxon>
        <taxon>organismal metagenomes</taxon>
    </lineage>
</organism>
<proteinExistence type="predicted"/>
<keyword evidence="2" id="KW-0472">Membrane</keyword>
<feature type="transmembrane region" description="Helical" evidence="2">
    <location>
        <begin position="78"/>
        <end position="96"/>
    </location>
</feature>
<keyword evidence="2" id="KW-1133">Transmembrane helix</keyword>
<feature type="transmembrane region" description="Helical" evidence="2">
    <location>
        <begin position="102"/>
        <end position="120"/>
    </location>
</feature>
<dbReference type="AlphaFoldDB" id="A0A6C0BGX8"/>
<name>A0A6C0BGX8_9ZZZZ</name>
<evidence type="ECO:0000256" key="1">
    <source>
        <dbReference type="SAM" id="MobiDB-lite"/>
    </source>
</evidence>
<feature type="region of interest" description="Disordered" evidence="1">
    <location>
        <begin position="182"/>
        <end position="212"/>
    </location>
</feature>
<dbReference type="EMBL" id="MN739154">
    <property type="protein sequence ID" value="QHS90981.1"/>
    <property type="molecule type" value="Genomic_DNA"/>
</dbReference>
<protein>
    <submittedName>
        <fullName evidence="3">Uncharacterized protein</fullName>
    </submittedName>
</protein>
<sequence length="212" mass="24498">MNANYAAAVFGATLKIFDDMEDNPVLAQYSTPKLMELIKAFVIASLTYAAIYNMNFPIIIFIGDYLHCAMSDNTALSTDFYYAFMTISLLLSIITFDVDKLSVVLIISIIFFTLVAYVDHTLFPEEYSWKKIIWRAVSSIIYIILSQFTIFTPYYDIIFFYIGYLMLSAIMMTCAKYYETKSSKDPKELKEQPNEPKEPKEPKEEKEVHDVK</sequence>